<sequence>MPPDDRRRALRLAPPPEPDPCTLEGDDDSDGDAGQRPPAVGRLSAVTLQDWARVCWPMHLYAVIGNEVGKAVEAGILTLPEAEFLVARITTVIDQAIGDDDR</sequence>
<feature type="region of interest" description="Disordered" evidence="1">
    <location>
        <begin position="1"/>
        <end position="39"/>
    </location>
</feature>
<name>A0ABW4FNK8_9PSEU</name>
<keyword evidence="3" id="KW-1185">Reference proteome</keyword>
<gene>
    <name evidence="2" type="ORF">ACFSCY_20300</name>
</gene>
<evidence type="ECO:0000313" key="3">
    <source>
        <dbReference type="Proteomes" id="UP001597145"/>
    </source>
</evidence>
<dbReference type="RefSeq" id="WP_343980036.1">
    <property type="nucleotide sequence ID" value="NZ_BAAAJG010000011.1"/>
</dbReference>
<reference evidence="3" key="1">
    <citation type="journal article" date="2019" name="Int. J. Syst. Evol. Microbiol.">
        <title>The Global Catalogue of Microorganisms (GCM) 10K type strain sequencing project: providing services to taxonomists for standard genome sequencing and annotation.</title>
        <authorList>
            <consortium name="The Broad Institute Genomics Platform"/>
            <consortium name="The Broad Institute Genome Sequencing Center for Infectious Disease"/>
            <person name="Wu L."/>
            <person name="Ma J."/>
        </authorList>
    </citation>
    <scope>NUCLEOTIDE SEQUENCE [LARGE SCALE GENOMIC DNA]</scope>
    <source>
        <strain evidence="3">JCM 12165</strain>
    </source>
</reference>
<accession>A0ABW4FNK8</accession>
<dbReference type="EMBL" id="JBHUCP010000014">
    <property type="protein sequence ID" value="MFD1531778.1"/>
    <property type="molecule type" value="Genomic_DNA"/>
</dbReference>
<comment type="caution">
    <text evidence="2">The sequence shown here is derived from an EMBL/GenBank/DDBJ whole genome shotgun (WGS) entry which is preliminary data.</text>
</comment>
<organism evidence="2 3">
    <name type="scientific">Pseudonocardia aurantiaca</name>
    <dbReference type="NCBI Taxonomy" id="75290"/>
    <lineage>
        <taxon>Bacteria</taxon>
        <taxon>Bacillati</taxon>
        <taxon>Actinomycetota</taxon>
        <taxon>Actinomycetes</taxon>
        <taxon>Pseudonocardiales</taxon>
        <taxon>Pseudonocardiaceae</taxon>
        <taxon>Pseudonocardia</taxon>
    </lineage>
</organism>
<proteinExistence type="predicted"/>
<dbReference type="Proteomes" id="UP001597145">
    <property type="component" value="Unassembled WGS sequence"/>
</dbReference>
<protein>
    <submittedName>
        <fullName evidence="2">Uncharacterized protein</fullName>
    </submittedName>
</protein>
<evidence type="ECO:0000313" key="2">
    <source>
        <dbReference type="EMBL" id="MFD1531778.1"/>
    </source>
</evidence>
<evidence type="ECO:0000256" key="1">
    <source>
        <dbReference type="SAM" id="MobiDB-lite"/>
    </source>
</evidence>